<feature type="transmembrane region" description="Helical" evidence="8">
    <location>
        <begin position="214"/>
        <end position="233"/>
    </location>
</feature>
<proteinExistence type="inferred from homology"/>
<dbReference type="KEGG" id="vsp:VS_1061"/>
<feature type="transmembrane region" description="Helical" evidence="8">
    <location>
        <begin position="293"/>
        <end position="316"/>
    </location>
</feature>
<feature type="transmembrane region" description="Helical" evidence="8">
    <location>
        <begin position="12"/>
        <end position="32"/>
    </location>
</feature>
<keyword evidence="6 8" id="KW-1133">Transmembrane helix</keyword>
<evidence type="ECO:0000256" key="5">
    <source>
        <dbReference type="ARBA" id="ARBA00022692"/>
    </source>
</evidence>
<feature type="transmembrane region" description="Helical" evidence="8">
    <location>
        <begin position="384"/>
        <end position="409"/>
    </location>
</feature>
<dbReference type="PROSITE" id="PS50850">
    <property type="entry name" value="MFS"/>
    <property type="match status" value="1"/>
</dbReference>
<evidence type="ECO:0000256" key="8">
    <source>
        <dbReference type="RuleBase" id="RU365088"/>
    </source>
</evidence>
<reference evidence="10 11" key="1">
    <citation type="submission" date="2009-02" db="EMBL/GenBank/DDBJ databases">
        <title>Vibrio splendidus str. LGP32 complete genome.</title>
        <authorList>
            <person name="Mazel D."/>
            <person name="Le Roux F."/>
        </authorList>
    </citation>
    <scope>NUCLEOTIDE SEQUENCE [LARGE SCALE GENOMIC DNA]</scope>
    <source>
        <strain evidence="10 11">LGP32</strain>
    </source>
</reference>
<dbReference type="InterPro" id="IPR036259">
    <property type="entry name" value="MFS_trans_sf"/>
</dbReference>
<feature type="domain" description="Major facilitator superfamily (MFS) profile" evidence="9">
    <location>
        <begin position="90"/>
        <end position="475"/>
    </location>
</feature>
<dbReference type="HOGENOM" id="CLU_001265_47_1_6"/>
<protein>
    <recommendedName>
        <fullName evidence="8">Bcr/CflA family efflux transporter</fullName>
    </recommendedName>
</protein>
<dbReference type="eggNOG" id="COG2814">
    <property type="taxonomic scope" value="Bacteria"/>
</dbReference>
<dbReference type="SUPFAM" id="SSF103473">
    <property type="entry name" value="MFS general substrate transporter"/>
    <property type="match status" value="1"/>
</dbReference>
<dbReference type="EMBL" id="FM954972">
    <property type="protein sequence ID" value="CAV18150.1"/>
    <property type="molecule type" value="Genomic_DNA"/>
</dbReference>
<dbReference type="Gene3D" id="1.20.1720.10">
    <property type="entry name" value="Multidrug resistance protein D"/>
    <property type="match status" value="1"/>
</dbReference>
<dbReference type="CDD" id="cd17320">
    <property type="entry name" value="MFS_MdfA_MDR_like"/>
    <property type="match status" value="1"/>
</dbReference>
<keyword evidence="4" id="KW-1003">Cell membrane</keyword>
<dbReference type="STRING" id="575788.VS_1061"/>
<keyword evidence="5 8" id="KW-0812">Transmembrane</keyword>
<name>B7VM20_VIBA3</name>
<dbReference type="PANTHER" id="PTHR23502">
    <property type="entry name" value="MAJOR FACILITATOR SUPERFAMILY"/>
    <property type="match status" value="1"/>
</dbReference>
<evidence type="ECO:0000313" key="11">
    <source>
        <dbReference type="Proteomes" id="UP000009100"/>
    </source>
</evidence>
<gene>
    <name evidence="10" type="ordered locus">VS_1061</name>
</gene>
<evidence type="ECO:0000256" key="7">
    <source>
        <dbReference type="ARBA" id="ARBA00023136"/>
    </source>
</evidence>
<dbReference type="GO" id="GO:1990961">
    <property type="term" value="P:xenobiotic detoxification by transmembrane export across the plasma membrane"/>
    <property type="evidence" value="ECO:0007669"/>
    <property type="project" value="InterPro"/>
</dbReference>
<dbReference type="InterPro" id="IPR011701">
    <property type="entry name" value="MFS"/>
</dbReference>
<dbReference type="GO" id="GO:0005886">
    <property type="term" value="C:plasma membrane"/>
    <property type="evidence" value="ECO:0007669"/>
    <property type="project" value="UniProtKB-SubCell"/>
</dbReference>
<feature type="transmembrane region" description="Helical" evidence="8">
    <location>
        <begin position="83"/>
        <end position="103"/>
    </location>
</feature>
<evidence type="ECO:0000256" key="1">
    <source>
        <dbReference type="ARBA" id="ARBA00004651"/>
    </source>
</evidence>
<organism evidence="10 11">
    <name type="scientific">Vibrio atlanticus (strain LGP32)</name>
    <name type="common">Vibrio splendidus (strain Mel32)</name>
    <dbReference type="NCBI Taxonomy" id="575788"/>
    <lineage>
        <taxon>Bacteria</taxon>
        <taxon>Pseudomonadati</taxon>
        <taxon>Pseudomonadota</taxon>
        <taxon>Gammaproteobacteria</taxon>
        <taxon>Vibrionales</taxon>
        <taxon>Vibrionaceae</taxon>
        <taxon>Vibrio</taxon>
    </lineage>
</organism>
<dbReference type="AlphaFoldDB" id="B7VM20"/>
<dbReference type="InterPro" id="IPR020846">
    <property type="entry name" value="MFS_dom"/>
</dbReference>
<feature type="transmembrane region" description="Helical" evidence="8">
    <location>
        <begin position="421"/>
        <end position="441"/>
    </location>
</feature>
<dbReference type="Pfam" id="PF07690">
    <property type="entry name" value="MFS_1"/>
    <property type="match status" value="1"/>
</dbReference>
<feature type="transmembrane region" description="Helical" evidence="8">
    <location>
        <begin position="156"/>
        <end position="174"/>
    </location>
</feature>
<dbReference type="NCBIfam" id="NF008654">
    <property type="entry name" value="PRK11652.1"/>
    <property type="match status" value="1"/>
</dbReference>
<sequence length="481" mass="52181">MQHFKEAYDSFLFYNLNKFGLVFIIQAIEFYLDQLHTFWLLSRRSISNISRLDSQVTLLIWLSLMERQGFLRPNFWRDTQMSATFPLAKLTFLIAILTAVGQMTQTMYVPSIGHMAGEFLVSASSLQAVMACYLIPYGLSQFAYGPLSDRLGRKPIIVVGLIIYIIGTLVALFAHEYEWFLAGSFIQGLGIGCGGAMSRTLTRDCFEGAELHRANSLISMCVIFSPLMAPVLGGYLTEAFGWRSSYLFLALFGIAVVITMMTSMMETLPKERRKHESVANSYKFVLSDKRFQGFLLVLVATFAGVAVFEAAAGVLLGGVLGLPATTVSLLFVLPIPGYLVGAGLSSYIAQRSSERRALNVGLVAILVGSTVVLIPGLFSQTTALTLIGGATIYFLGAGILFPAATTGALSPFPYHAGTGGAILGGMQNLGAGIATLLASFFPAQDQLPLGCLMIAMSFIAMLGLRWVNRKPDHSNEMPLAI</sequence>
<comment type="similarity">
    <text evidence="2 8">Belongs to the major facilitator superfamily. Bcr/CmlA family.</text>
</comment>
<evidence type="ECO:0000259" key="9">
    <source>
        <dbReference type="PROSITE" id="PS50850"/>
    </source>
</evidence>
<dbReference type="PANTHER" id="PTHR23502:SF32">
    <property type="entry name" value="MULTIDRUG RESISTANCE PROTEIN D"/>
    <property type="match status" value="1"/>
</dbReference>
<evidence type="ECO:0000256" key="4">
    <source>
        <dbReference type="ARBA" id="ARBA00022475"/>
    </source>
</evidence>
<dbReference type="Proteomes" id="UP000009100">
    <property type="component" value="Chromosome 1"/>
</dbReference>
<feature type="transmembrane region" description="Helical" evidence="8">
    <location>
        <begin position="245"/>
        <end position="265"/>
    </location>
</feature>
<evidence type="ECO:0000256" key="6">
    <source>
        <dbReference type="ARBA" id="ARBA00022989"/>
    </source>
</evidence>
<feature type="transmembrane region" description="Helical" evidence="8">
    <location>
        <begin position="447"/>
        <end position="467"/>
    </location>
</feature>
<feature type="transmembrane region" description="Helical" evidence="8">
    <location>
        <begin position="180"/>
        <end position="202"/>
    </location>
</feature>
<dbReference type="InterPro" id="IPR004812">
    <property type="entry name" value="Efflux_drug-R_Bcr/CmlA"/>
</dbReference>
<keyword evidence="8" id="KW-0997">Cell inner membrane</keyword>
<dbReference type="GO" id="GO:0042910">
    <property type="term" value="F:xenobiotic transmembrane transporter activity"/>
    <property type="evidence" value="ECO:0007669"/>
    <property type="project" value="InterPro"/>
</dbReference>
<evidence type="ECO:0000256" key="3">
    <source>
        <dbReference type="ARBA" id="ARBA00022448"/>
    </source>
</evidence>
<comment type="subcellular location">
    <subcellularLocation>
        <location evidence="8">Cell inner membrane</location>
        <topology evidence="8">Multi-pass membrane protein</topology>
    </subcellularLocation>
    <subcellularLocation>
        <location evidence="1">Cell membrane</location>
        <topology evidence="1">Multi-pass membrane protein</topology>
    </subcellularLocation>
</comment>
<keyword evidence="3 8" id="KW-0813">Transport</keyword>
<feature type="transmembrane region" description="Helical" evidence="8">
    <location>
        <begin position="357"/>
        <end position="378"/>
    </location>
</feature>
<evidence type="ECO:0000256" key="2">
    <source>
        <dbReference type="ARBA" id="ARBA00006236"/>
    </source>
</evidence>
<dbReference type="NCBIfam" id="TIGR00710">
    <property type="entry name" value="efflux_Bcr_CflA"/>
    <property type="match status" value="1"/>
</dbReference>
<evidence type="ECO:0000313" key="10">
    <source>
        <dbReference type="EMBL" id="CAV18150.1"/>
    </source>
</evidence>
<keyword evidence="7 8" id="KW-0472">Membrane</keyword>
<accession>B7VM20</accession>
<feature type="transmembrane region" description="Helical" evidence="8">
    <location>
        <begin position="322"/>
        <end position="345"/>
    </location>
</feature>